<dbReference type="PRINTS" id="PR00421">
    <property type="entry name" value="THIOREDOXIN"/>
</dbReference>
<organism evidence="8 9">
    <name type="scientific">Sitophilus oryzae</name>
    <name type="common">Rice weevil</name>
    <name type="synonym">Curculio oryzae</name>
    <dbReference type="NCBI Taxonomy" id="7048"/>
    <lineage>
        <taxon>Eukaryota</taxon>
        <taxon>Metazoa</taxon>
        <taxon>Ecdysozoa</taxon>
        <taxon>Arthropoda</taxon>
        <taxon>Hexapoda</taxon>
        <taxon>Insecta</taxon>
        <taxon>Pterygota</taxon>
        <taxon>Neoptera</taxon>
        <taxon>Endopterygota</taxon>
        <taxon>Coleoptera</taxon>
        <taxon>Polyphaga</taxon>
        <taxon>Cucujiformia</taxon>
        <taxon>Curculionidae</taxon>
        <taxon>Dryophthorinae</taxon>
        <taxon>Sitophilus</taxon>
    </lineage>
</organism>
<dbReference type="AlphaFoldDB" id="A0A6J2YW21"/>
<evidence type="ECO:0000256" key="5">
    <source>
        <dbReference type="RuleBase" id="RU004208"/>
    </source>
</evidence>
<protein>
    <submittedName>
        <fullName evidence="9">Thioredoxin domain-containing protein 5 homolog</fullName>
    </submittedName>
</protein>
<dbReference type="PROSITE" id="PS51352">
    <property type="entry name" value="THIOREDOXIN_2"/>
    <property type="match status" value="3"/>
</dbReference>
<evidence type="ECO:0000313" key="8">
    <source>
        <dbReference type="Proteomes" id="UP000504635"/>
    </source>
</evidence>
<dbReference type="FunCoup" id="A0A6J2YW21">
    <property type="interactions" value="1060"/>
</dbReference>
<proteinExistence type="inferred from homology"/>
<dbReference type="InterPro" id="IPR005788">
    <property type="entry name" value="PDI_thioredoxin-like_dom"/>
</dbReference>
<dbReference type="InterPro" id="IPR017937">
    <property type="entry name" value="Thioredoxin_CS"/>
</dbReference>
<dbReference type="InterPro" id="IPR051063">
    <property type="entry name" value="PDI"/>
</dbReference>
<name>A0A6J2YW21_SITOR</name>
<feature type="signal peptide" evidence="6">
    <location>
        <begin position="1"/>
        <end position="19"/>
    </location>
</feature>
<accession>A0A6J2YW21</accession>
<keyword evidence="4" id="KW-0676">Redox-active center</keyword>
<dbReference type="OrthoDB" id="71336at2759"/>
<keyword evidence="8" id="KW-1185">Reference proteome</keyword>
<gene>
    <name evidence="9" type="primary">LOC115891131</name>
</gene>
<evidence type="ECO:0000256" key="4">
    <source>
        <dbReference type="ARBA" id="ARBA00023284"/>
    </source>
</evidence>
<keyword evidence="3" id="KW-0677">Repeat</keyword>
<evidence type="ECO:0000259" key="7">
    <source>
        <dbReference type="PROSITE" id="PS51352"/>
    </source>
</evidence>
<dbReference type="PANTHER" id="PTHR45672:SF3">
    <property type="entry name" value="THIOREDOXIN DOMAIN-CONTAINING PROTEIN 5"/>
    <property type="match status" value="1"/>
</dbReference>
<dbReference type="InterPro" id="IPR013766">
    <property type="entry name" value="Thioredoxin_domain"/>
</dbReference>
<evidence type="ECO:0000256" key="1">
    <source>
        <dbReference type="ARBA" id="ARBA00006347"/>
    </source>
</evidence>
<dbReference type="GO" id="GO:0006457">
    <property type="term" value="P:protein folding"/>
    <property type="evidence" value="ECO:0007669"/>
    <property type="project" value="TreeGrafter"/>
</dbReference>
<feature type="domain" description="Thioredoxin" evidence="7">
    <location>
        <begin position="118"/>
        <end position="252"/>
    </location>
</feature>
<dbReference type="PROSITE" id="PS00194">
    <property type="entry name" value="THIOREDOXIN_1"/>
    <property type="match status" value="3"/>
</dbReference>
<dbReference type="RefSeq" id="XP_030767386.1">
    <property type="nucleotide sequence ID" value="XM_030911526.1"/>
</dbReference>
<comment type="similarity">
    <text evidence="1 5">Belongs to the protein disulfide isomerase family.</text>
</comment>
<sequence length="383" mass="44195">MKVASVVTLLYFFVLKVFADNTEDTPSFKYTAQNFNDEVSKKHHFIMFYAPWCGHCKSFSPTWEQLAEMLNEDDSNIRIAKVDCTSDAKVCSEQDITGYPTLKFFKVGDNEGVRFRGTRDLPTITNFINEQLRQGDEDHPDIRKEFSLKELTDDNFDSVIESGKAFVKFYAPWCGHCQRLAPTWLALAKAMEFNEEITIAKIDCTEYRDVCTTFDVKGYPTMLWFENGQKVDKYSGERSLEDLKNYVNKMAGSKIKLNLPGLDDVKFLDDDAVLDLSSENFNEEIQDGITFVDFFSPWCGHCKRLAPTWEQLGRKLQNTQGIKIAKVDCTSPENREFCNQQEIEGFPSLFLYKDGQKVSQYNGNRELEDLYDFVTDHMVHDEL</sequence>
<feature type="chain" id="PRO_5026746366" evidence="6">
    <location>
        <begin position="20"/>
        <end position="383"/>
    </location>
</feature>
<dbReference type="SUPFAM" id="SSF52833">
    <property type="entry name" value="Thioredoxin-like"/>
    <property type="match status" value="3"/>
</dbReference>
<feature type="domain" description="Thioredoxin" evidence="7">
    <location>
        <begin position="19"/>
        <end position="113"/>
    </location>
</feature>
<dbReference type="GO" id="GO:0005783">
    <property type="term" value="C:endoplasmic reticulum"/>
    <property type="evidence" value="ECO:0007669"/>
    <property type="project" value="TreeGrafter"/>
</dbReference>
<dbReference type="GO" id="GO:0003756">
    <property type="term" value="F:protein disulfide isomerase activity"/>
    <property type="evidence" value="ECO:0007669"/>
    <property type="project" value="InterPro"/>
</dbReference>
<dbReference type="Gene3D" id="3.40.30.10">
    <property type="entry name" value="Glutaredoxin"/>
    <property type="match status" value="3"/>
</dbReference>
<dbReference type="Pfam" id="PF00085">
    <property type="entry name" value="Thioredoxin"/>
    <property type="match status" value="3"/>
</dbReference>
<evidence type="ECO:0000256" key="3">
    <source>
        <dbReference type="ARBA" id="ARBA00022737"/>
    </source>
</evidence>
<dbReference type="KEGG" id="soy:115891131"/>
<dbReference type="InParanoid" id="A0A6J2YW21"/>
<dbReference type="GeneID" id="115891131"/>
<evidence type="ECO:0000313" key="9">
    <source>
        <dbReference type="RefSeq" id="XP_030767386.1"/>
    </source>
</evidence>
<evidence type="ECO:0000256" key="2">
    <source>
        <dbReference type="ARBA" id="ARBA00022729"/>
    </source>
</evidence>
<dbReference type="InterPro" id="IPR036249">
    <property type="entry name" value="Thioredoxin-like_sf"/>
</dbReference>
<dbReference type="Proteomes" id="UP000504635">
    <property type="component" value="Unplaced"/>
</dbReference>
<reference evidence="9" key="1">
    <citation type="submission" date="2025-08" db="UniProtKB">
        <authorList>
            <consortium name="RefSeq"/>
        </authorList>
    </citation>
    <scope>IDENTIFICATION</scope>
    <source>
        <tissue evidence="9">Gonads</tissue>
    </source>
</reference>
<evidence type="ECO:0000256" key="6">
    <source>
        <dbReference type="SAM" id="SignalP"/>
    </source>
</evidence>
<dbReference type="PANTHER" id="PTHR45672">
    <property type="entry name" value="PROTEIN DISULFIDE-ISOMERASE C17H9.14C-RELATED"/>
    <property type="match status" value="1"/>
</dbReference>
<dbReference type="NCBIfam" id="TIGR01126">
    <property type="entry name" value="pdi_dom"/>
    <property type="match status" value="2"/>
</dbReference>
<feature type="domain" description="Thioredoxin" evidence="7">
    <location>
        <begin position="253"/>
        <end position="379"/>
    </location>
</feature>
<keyword evidence="2 6" id="KW-0732">Signal</keyword>